<proteinExistence type="predicted"/>
<evidence type="ECO:0000256" key="4">
    <source>
        <dbReference type="ARBA" id="ARBA00022806"/>
    </source>
</evidence>
<dbReference type="GO" id="GO:0016787">
    <property type="term" value="F:hydrolase activity"/>
    <property type="evidence" value="ECO:0007669"/>
    <property type="project" value="UniProtKB-KW"/>
</dbReference>
<dbReference type="PROSITE" id="PS51194">
    <property type="entry name" value="HELICASE_CTER"/>
    <property type="match status" value="1"/>
</dbReference>
<protein>
    <recommendedName>
        <fullName evidence="7">Helicase C-terminal domain-containing protein</fullName>
    </recommendedName>
</protein>
<feature type="domain" description="Helicase C-terminal" evidence="7">
    <location>
        <begin position="1"/>
        <end position="109"/>
    </location>
</feature>
<dbReference type="InterPro" id="IPR027417">
    <property type="entry name" value="P-loop_NTPase"/>
</dbReference>
<dbReference type="GO" id="GO:0005634">
    <property type="term" value="C:nucleus"/>
    <property type="evidence" value="ECO:0007669"/>
    <property type="project" value="UniProtKB-SubCell"/>
</dbReference>
<evidence type="ECO:0000313" key="9">
    <source>
        <dbReference type="Proteomes" id="UP000077755"/>
    </source>
</evidence>
<keyword evidence="2" id="KW-0547">Nucleotide-binding</keyword>
<dbReference type="CDD" id="cd18793">
    <property type="entry name" value="SF2_C_SNF"/>
    <property type="match status" value="1"/>
</dbReference>
<reference evidence="8" key="2">
    <citation type="submission" date="2022-03" db="EMBL/GenBank/DDBJ databases">
        <title>Draft title - Genomic analysis of global carrot germplasm unveils the trajectory of domestication and the origin of high carotenoid orange carrot.</title>
        <authorList>
            <person name="Iorizzo M."/>
            <person name="Ellison S."/>
            <person name="Senalik D."/>
            <person name="Macko-Podgorni A."/>
            <person name="Grzebelus D."/>
            <person name="Bostan H."/>
            <person name="Rolling W."/>
            <person name="Curaba J."/>
            <person name="Simon P."/>
        </authorList>
    </citation>
    <scope>NUCLEOTIDE SEQUENCE</scope>
    <source>
        <tissue evidence="8">Leaf</tissue>
    </source>
</reference>
<dbReference type="InterPro" id="IPR049730">
    <property type="entry name" value="SNF2/RAD54-like_C"/>
</dbReference>
<evidence type="ECO:0000256" key="6">
    <source>
        <dbReference type="ARBA" id="ARBA00023242"/>
    </source>
</evidence>
<reference evidence="8" key="1">
    <citation type="journal article" date="2016" name="Nat. Genet.">
        <title>A high-quality carrot genome assembly provides new insights into carotenoid accumulation and asterid genome evolution.</title>
        <authorList>
            <person name="Iorizzo M."/>
            <person name="Ellison S."/>
            <person name="Senalik D."/>
            <person name="Zeng P."/>
            <person name="Satapoomin P."/>
            <person name="Huang J."/>
            <person name="Bowman M."/>
            <person name="Iovene M."/>
            <person name="Sanseverino W."/>
            <person name="Cavagnaro P."/>
            <person name="Yildiz M."/>
            <person name="Macko-Podgorni A."/>
            <person name="Moranska E."/>
            <person name="Grzebelus E."/>
            <person name="Grzebelus D."/>
            <person name="Ashrafi H."/>
            <person name="Zheng Z."/>
            <person name="Cheng S."/>
            <person name="Spooner D."/>
            <person name="Van Deynze A."/>
            <person name="Simon P."/>
        </authorList>
    </citation>
    <scope>NUCLEOTIDE SEQUENCE</scope>
    <source>
        <tissue evidence="8">Leaf</tissue>
    </source>
</reference>
<sequence>MHGSLEPKQRQSLITALNDPKSKVRVLLASIKACSEGIHLVGASRVVFLDVVWNPSVERQAISRAYRIGQKKIVYTYHLIAGKMEVDKYKRQIQKDRFSDMVFSCKDGVGSCKENIPSKVFEDKILEEMFQRNDKLGGMFEKILYQPRESDLVDSFDLVEK</sequence>
<evidence type="ECO:0000256" key="5">
    <source>
        <dbReference type="ARBA" id="ARBA00022840"/>
    </source>
</evidence>
<keyword evidence="9" id="KW-1185">Reference proteome</keyword>
<dbReference type="InterPro" id="IPR044567">
    <property type="entry name" value="CLSY/DRD1"/>
</dbReference>
<evidence type="ECO:0000256" key="2">
    <source>
        <dbReference type="ARBA" id="ARBA00022741"/>
    </source>
</evidence>
<dbReference type="Proteomes" id="UP000077755">
    <property type="component" value="Chromosome 2"/>
</dbReference>
<dbReference type="GO" id="GO:0080188">
    <property type="term" value="P:gene silencing by siRNA-directed DNA methylation"/>
    <property type="evidence" value="ECO:0007669"/>
    <property type="project" value="InterPro"/>
</dbReference>
<comment type="subcellular location">
    <subcellularLocation>
        <location evidence="1">Nucleus</location>
    </subcellularLocation>
</comment>
<dbReference type="EMBL" id="CP093344">
    <property type="protein sequence ID" value="WOG90158.1"/>
    <property type="molecule type" value="Genomic_DNA"/>
</dbReference>
<evidence type="ECO:0000256" key="1">
    <source>
        <dbReference type="ARBA" id="ARBA00004123"/>
    </source>
</evidence>
<evidence type="ECO:0000313" key="8">
    <source>
        <dbReference type="EMBL" id="WOG90158.1"/>
    </source>
</evidence>
<organism evidence="8 9">
    <name type="scientific">Daucus carota subsp. sativus</name>
    <name type="common">Carrot</name>
    <dbReference type="NCBI Taxonomy" id="79200"/>
    <lineage>
        <taxon>Eukaryota</taxon>
        <taxon>Viridiplantae</taxon>
        <taxon>Streptophyta</taxon>
        <taxon>Embryophyta</taxon>
        <taxon>Tracheophyta</taxon>
        <taxon>Spermatophyta</taxon>
        <taxon>Magnoliopsida</taxon>
        <taxon>eudicotyledons</taxon>
        <taxon>Gunneridae</taxon>
        <taxon>Pentapetalae</taxon>
        <taxon>asterids</taxon>
        <taxon>campanulids</taxon>
        <taxon>Apiales</taxon>
        <taxon>Apiaceae</taxon>
        <taxon>Apioideae</taxon>
        <taxon>Scandiceae</taxon>
        <taxon>Daucinae</taxon>
        <taxon>Daucus</taxon>
        <taxon>Daucus sect. Daucus</taxon>
    </lineage>
</organism>
<dbReference type="SUPFAM" id="SSF52540">
    <property type="entry name" value="P-loop containing nucleoside triphosphate hydrolases"/>
    <property type="match status" value="1"/>
</dbReference>
<keyword evidence="6" id="KW-0539">Nucleus</keyword>
<gene>
    <name evidence="8" type="ORF">DCAR_0209401</name>
</gene>
<name>A0AAF0WL19_DAUCS</name>
<accession>A0AAF0WL19</accession>
<evidence type="ECO:0000256" key="3">
    <source>
        <dbReference type="ARBA" id="ARBA00022801"/>
    </source>
</evidence>
<dbReference type="GO" id="GO:0004386">
    <property type="term" value="F:helicase activity"/>
    <property type="evidence" value="ECO:0007669"/>
    <property type="project" value="UniProtKB-KW"/>
</dbReference>
<keyword evidence="4" id="KW-0347">Helicase</keyword>
<keyword evidence="3" id="KW-0378">Hydrolase</keyword>
<dbReference type="SMART" id="SM00490">
    <property type="entry name" value="HELICc"/>
    <property type="match status" value="1"/>
</dbReference>
<evidence type="ECO:0000259" key="7">
    <source>
        <dbReference type="PROSITE" id="PS51194"/>
    </source>
</evidence>
<dbReference type="InterPro" id="IPR001650">
    <property type="entry name" value="Helicase_C-like"/>
</dbReference>
<dbReference type="Pfam" id="PF00271">
    <property type="entry name" value="Helicase_C"/>
    <property type="match status" value="1"/>
</dbReference>
<dbReference type="Gene3D" id="3.40.50.300">
    <property type="entry name" value="P-loop containing nucleotide triphosphate hydrolases"/>
    <property type="match status" value="1"/>
</dbReference>
<dbReference type="PANTHER" id="PTHR45821:SF5">
    <property type="entry name" value="SNF2 DOMAIN-CONTAINING PROTEIN CLASSY 4"/>
    <property type="match status" value="1"/>
</dbReference>
<dbReference type="GO" id="GO:0005524">
    <property type="term" value="F:ATP binding"/>
    <property type="evidence" value="ECO:0007669"/>
    <property type="project" value="UniProtKB-KW"/>
</dbReference>
<keyword evidence="5" id="KW-0067">ATP-binding</keyword>
<dbReference type="AlphaFoldDB" id="A0AAF0WL19"/>
<dbReference type="PANTHER" id="PTHR45821">
    <property type="entry name" value="SNF2 DOMAIN-CONTAINING PROTEIN CLASSY 2-RELATED"/>
    <property type="match status" value="1"/>
</dbReference>